<feature type="compositionally biased region" description="Basic and acidic residues" evidence="1">
    <location>
        <begin position="268"/>
        <end position="286"/>
    </location>
</feature>
<dbReference type="EMBL" id="JASCZI010182678">
    <property type="protein sequence ID" value="MED6188404.1"/>
    <property type="molecule type" value="Genomic_DNA"/>
</dbReference>
<proteinExistence type="predicted"/>
<comment type="caution">
    <text evidence="2">The sequence shown here is derived from an EMBL/GenBank/DDBJ whole genome shotgun (WGS) entry which is preliminary data.</text>
</comment>
<evidence type="ECO:0000313" key="2">
    <source>
        <dbReference type="EMBL" id="MED6188404.1"/>
    </source>
</evidence>
<feature type="compositionally biased region" description="Low complexity" evidence="1">
    <location>
        <begin position="308"/>
        <end position="322"/>
    </location>
</feature>
<sequence length="504" mass="57794">MLIHHVPKSVAVIFDNCLNKDPQKRALVDELGFGVFSNLPNCYLKQKVLKQIYNRFDTYDNTIHAVAGEVEITTETIGKVLGLNHTGSTYDDKITTKELRGEDYDAYKFFQGKTQAALSSLIFNTKVHTEENRILFKRAFLLYIQKCFHLLTSALNVTPRALPTIFDLENTRNKNWALHVHNFLLEEIEKAKKNSTKSVSGCCYSLMVIYFHETHFGKNSRDAAAQPPWIQYWMGETLWKKMKQEKTMAADGHTLAQAVSSIRKRKNLQIEERRQKRTKQQGEQHHHQPPQQPPKEEDPSHEQHHKQTPQQPHQPCQQQQPQKEYIDISSCSKGEPEPTPIKVLIPKAKTDILPTTEDMIKEAAPSQLVLEVVPIYPTQEVEDDLVTSPSSTLITEVLMSMGQDKGEEPQPDSPPDPSILSLEQRNNPPKTLEEEFPLTTRTMQVIEGMDEHVSGHEPPVETPNPLKLLRMIWRKGWPFGLRCQRGKTTLKRFSSSGGTRFWRH</sequence>
<organism evidence="2 3">
    <name type="scientific">Stylosanthes scabra</name>
    <dbReference type="NCBI Taxonomy" id="79078"/>
    <lineage>
        <taxon>Eukaryota</taxon>
        <taxon>Viridiplantae</taxon>
        <taxon>Streptophyta</taxon>
        <taxon>Embryophyta</taxon>
        <taxon>Tracheophyta</taxon>
        <taxon>Spermatophyta</taxon>
        <taxon>Magnoliopsida</taxon>
        <taxon>eudicotyledons</taxon>
        <taxon>Gunneridae</taxon>
        <taxon>Pentapetalae</taxon>
        <taxon>rosids</taxon>
        <taxon>fabids</taxon>
        <taxon>Fabales</taxon>
        <taxon>Fabaceae</taxon>
        <taxon>Papilionoideae</taxon>
        <taxon>50 kb inversion clade</taxon>
        <taxon>dalbergioids sensu lato</taxon>
        <taxon>Dalbergieae</taxon>
        <taxon>Pterocarpus clade</taxon>
        <taxon>Stylosanthes</taxon>
    </lineage>
</organism>
<reference evidence="2 3" key="1">
    <citation type="journal article" date="2023" name="Plants (Basel)">
        <title>Bridging the Gap: Combining Genomics and Transcriptomics Approaches to Understand Stylosanthes scabra, an Orphan Legume from the Brazilian Caatinga.</title>
        <authorList>
            <person name="Ferreira-Neto J.R.C."/>
            <person name="da Silva M.D."/>
            <person name="Binneck E."/>
            <person name="de Melo N.F."/>
            <person name="da Silva R.H."/>
            <person name="de Melo A.L.T.M."/>
            <person name="Pandolfi V."/>
            <person name="Bustamante F.O."/>
            <person name="Brasileiro-Vidal A.C."/>
            <person name="Benko-Iseppon A.M."/>
        </authorList>
    </citation>
    <scope>NUCLEOTIDE SEQUENCE [LARGE SCALE GENOMIC DNA]</scope>
    <source>
        <tissue evidence="2">Leaves</tissue>
    </source>
</reference>
<feature type="region of interest" description="Disordered" evidence="1">
    <location>
        <begin position="403"/>
        <end position="432"/>
    </location>
</feature>
<feature type="region of interest" description="Disordered" evidence="1">
    <location>
        <begin position="260"/>
        <end position="343"/>
    </location>
</feature>
<gene>
    <name evidence="2" type="ORF">PIB30_085627</name>
</gene>
<protein>
    <submittedName>
        <fullName evidence="2">Uncharacterized protein</fullName>
    </submittedName>
</protein>
<accession>A0ABU6WR79</accession>
<evidence type="ECO:0000256" key="1">
    <source>
        <dbReference type="SAM" id="MobiDB-lite"/>
    </source>
</evidence>
<evidence type="ECO:0000313" key="3">
    <source>
        <dbReference type="Proteomes" id="UP001341840"/>
    </source>
</evidence>
<dbReference type="PANTHER" id="PTHR34835">
    <property type="entry name" value="OS07G0283600 PROTEIN-RELATED"/>
    <property type="match status" value="1"/>
</dbReference>
<name>A0ABU6WR79_9FABA</name>
<keyword evidence="3" id="KW-1185">Reference proteome</keyword>
<dbReference type="Proteomes" id="UP001341840">
    <property type="component" value="Unassembled WGS sequence"/>
</dbReference>